<proteinExistence type="predicted"/>
<gene>
    <name evidence="1" type="ORF">FIBSPDRAFT_953446</name>
</gene>
<evidence type="ECO:0000313" key="1">
    <source>
        <dbReference type="EMBL" id="KZP21680.1"/>
    </source>
</evidence>
<dbReference type="EMBL" id="KV417545">
    <property type="protein sequence ID" value="KZP21680.1"/>
    <property type="molecule type" value="Genomic_DNA"/>
</dbReference>
<accession>A0A166K9R2</accession>
<reference evidence="1" key="1">
    <citation type="journal article" date="2016" name="Mol. Biol. Evol.">
        <title>Comparative Genomics of Early-Diverging Mushroom-Forming Fungi Provides Insights into the Origins of Lignocellulose Decay Capabilities.</title>
        <authorList>
            <person name="Nagy L.G."/>
            <person name="Riley R."/>
            <person name="Tritt A."/>
            <person name="Adam C."/>
            <person name="Daum C."/>
            <person name="Floudas D."/>
            <person name="Sun H."/>
            <person name="Yadav J.S."/>
            <person name="Pangilinan J."/>
            <person name="Larsson K.H."/>
            <person name="Matsuura K."/>
            <person name="Barry K."/>
            <person name="Labutti K."/>
            <person name="Kuo R."/>
            <person name="Ohm R.A."/>
            <person name="Bhattacharya S.S."/>
            <person name="Shirouzu T."/>
            <person name="Yoshinaga Y."/>
            <person name="Martin F.M."/>
            <person name="Grigoriev I.V."/>
            <person name="Hibbett D.S."/>
        </authorList>
    </citation>
    <scope>NUCLEOTIDE SEQUENCE [LARGE SCALE GENOMIC DNA]</scope>
    <source>
        <strain evidence="1">CBS 109695</strain>
    </source>
</reference>
<dbReference type="STRING" id="436010.A0A166K9R2"/>
<dbReference type="AlphaFoldDB" id="A0A166K9R2"/>
<dbReference type="OrthoDB" id="3187696at2759"/>
<protein>
    <submittedName>
        <fullName evidence="1">Uncharacterized protein</fullName>
    </submittedName>
</protein>
<sequence length="182" mass="19871">MPGYTGNTCVADIEMDGHCAEQPRIQQQFADYQQGRMRSGREEAAEGGATVRGALLCAGGGQGKVEYENALETRQQKVGRFETETNFLETGQAGMKILSLKLDQISGTTTTLNSGLASQACTRALRVARRVLNKATKPSTSHEIRISVACLHEEQGNKNQIIDTTTIEVGIKEFKNYDMLLT</sequence>
<name>A0A166K9R2_9AGAM</name>
<organism evidence="1">
    <name type="scientific">Athelia psychrophila</name>
    <dbReference type="NCBI Taxonomy" id="1759441"/>
    <lineage>
        <taxon>Eukaryota</taxon>
        <taxon>Fungi</taxon>
        <taxon>Dikarya</taxon>
        <taxon>Basidiomycota</taxon>
        <taxon>Agaricomycotina</taxon>
        <taxon>Agaricomycetes</taxon>
        <taxon>Agaricomycetidae</taxon>
        <taxon>Atheliales</taxon>
        <taxon>Atheliaceae</taxon>
        <taxon>Athelia</taxon>
    </lineage>
</organism>